<feature type="domain" description="HTH luxR-type" evidence="3">
    <location>
        <begin position="867"/>
        <end position="932"/>
    </location>
</feature>
<dbReference type="SUPFAM" id="SSF48452">
    <property type="entry name" value="TPR-like"/>
    <property type="match status" value="1"/>
</dbReference>
<sequence length="933" mass="99202">MIGGMQIGRVPLVGRQADLDALREEVDAVGAEGRAVVVSGDAGMGKTRLLRDFTESLDGAVVVRGACVDSGSGPAPLTAITDLLRDLVDALGVEAVREAAGPGADALGVLVPALADSAGDAERLADVVVELFSQLARTHRLVVIIEDLHWADSTTCDIAARLVRRAAALPLFVLLSYRTDDVGRAHPLRPVLAELDRARLLTHRPLARLSPAEVGALATAVHGDALAPGVLNDIAARSEGIPFYVEELASFSGARLPVSLRDVLLLRYERLDAEARRFARVLATGGVEVAHPVLRDVFADDEAALEEAVRSAVDAQVVVIREDAYAFRHALMQEAVYAELLPTERTRLHTAYAVALENSAPTARVLADIAHHWRAARVPDRALAAGVAAQRAASVASAWSTAAEAGERVLELWDAVPEPEEVCGMPRAEVLRRTSAALVSANRNDRALAFAQEAVALWPADDVVGRAEMLGDLATIEFQAGVSDGIESIEQALAILGDDPRHGVQRAGLLLSSARVHMLNGRQVLGDEVAAQARATAQMAESAGDPAAAEIVAQALLISATCRASIGDVRGVALFDEARGYSTGFVRAMMRYYINYSNTLMQVGRYDDAVAVAQEGLEYGRSHVADVGPLVMIEANVIEAHIYAGRLREAEELGGLLPLVEPGLYSAFLRERLVCLAIWRGRIDGAETALEAARLELDRFGAYEYQTRFGMAYDLGELALARGDAHEALAHARLAWETPAGGVLALPLTAIAARAAVMLRERGDDTDIEPYREVLATFEDWPVTPLWAAVFAAELGEGPWAAAIDAAGPAYIRAYARLRHGETLLAAGERTAAKEALAAATAYAEELGADGLAARAHDVMTDAGLGEVAPRSLLTAREEQVLELVAEGLSNGQIAQRLYISVKTVSVHVSAILRKLDAPSRTAAAAIYRRSAA</sequence>
<dbReference type="InterPro" id="IPR000792">
    <property type="entry name" value="Tscrpt_reg_LuxR_C"/>
</dbReference>
<dbReference type="CDD" id="cd06170">
    <property type="entry name" value="LuxR_C_like"/>
    <property type="match status" value="1"/>
</dbReference>
<dbReference type="GO" id="GO:0005524">
    <property type="term" value="F:ATP binding"/>
    <property type="evidence" value="ECO:0007669"/>
    <property type="project" value="UniProtKB-KW"/>
</dbReference>
<dbReference type="GO" id="GO:0004016">
    <property type="term" value="F:adenylate cyclase activity"/>
    <property type="evidence" value="ECO:0007669"/>
    <property type="project" value="TreeGrafter"/>
</dbReference>
<dbReference type="Gene3D" id="3.40.50.300">
    <property type="entry name" value="P-loop containing nucleotide triphosphate hydrolases"/>
    <property type="match status" value="1"/>
</dbReference>
<dbReference type="InterPro" id="IPR011990">
    <property type="entry name" value="TPR-like_helical_dom_sf"/>
</dbReference>
<dbReference type="AlphaFoldDB" id="A0A0M2HCE0"/>
<evidence type="ECO:0000313" key="4">
    <source>
        <dbReference type="EMBL" id="KJL44167.1"/>
    </source>
</evidence>
<dbReference type="Gene3D" id="1.10.10.10">
    <property type="entry name" value="Winged helix-like DNA-binding domain superfamily/Winged helix DNA-binding domain"/>
    <property type="match status" value="1"/>
</dbReference>
<dbReference type="EMBL" id="JYJA01000028">
    <property type="protein sequence ID" value="KJL44167.1"/>
    <property type="molecule type" value="Genomic_DNA"/>
</dbReference>
<dbReference type="OrthoDB" id="5476461at2"/>
<evidence type="ECO:0000256" key="1">
    <source>
        <dbReference type="ARBA" id="ARBA00022741"/>
    </source>
</evidence>
<dbReference type="PROSITE" id="PS00622">
    <property type="entry name" value="HTH_LUXR_1"/>
    <property type="match status" value="1"/>
</dbReference>
<dbReference type="InterPro" id="IPR041664">
    <property type="entry name" value="AAA_16"/>
</dbReference>
<dbReference type="Pfam" id="PF00196">
    <property type="entry name" value="GerE"/>
    <property type="match status" value="1"/>
</dbReference>
<evidence type="ECO:0000313" key="5">
    <source>
        <dbReference type="Proteomes" id="UP000034098"/>
    </source>
</evidence>
<evidence type="ECO:0000256" key="2">
    <source>
        <dbReference type="ARBA" id="ARBA00022840"/>
    </source>
</evidence>
<dbReference type="SMART" id="SM00421">
    <property type="entry name" value="HTH_LUXR"/>
    <property type="match status" value="1"/>
</dbReference>
<organism evidence="4 5">
    <name type="scientific">Microbacterium trichothecenolyticum</name>
    <name type="common">Aureobacterium trichothecenolyticum</name>
    <dbReference type="NCBI Taxonomy" id="69370"/>
    <lineage>
        <taxon>Bacteria</taxon>
        <taxon>Bacillati</taxon>
        <taxon>Actinomycetota</taxon>
        <taxon>Actinomycetes</taxon>
        <taxon>Micrococcales</taxon>
        <taxon>Microbacteriaceae</taxon>
        <taxon>Microbacterium</taxon>
    </lineage>
</organism>
<accession>A0A0M2HCE0</accession>
<dbReference type="Proteomes" id="UP000034098">
    <property type="component" value="Unassembled WGS sequence"/>
</dbReference>
<dbReference type="PATRIC" id="fig|69370.6.peg.1161"/>
<dbReference type="SUPFAM" id="SSF52540">
    <property type="entry name" value="P-loop containing nucleoside triphosphate hydrolases"/>
    <property type="match status" value="1"/>
</dbReference>
<dbReference type="SUPFAM" id="SSF46894">
    <property type="entry name" value="C-terminal effector domain of the bipartite response regulators"/>
    <property type="match status" value="1"/>
</dbReference>
<dbReference type="Pfam" id="PF13191">
    <property type="entry name" value="AAA_16"/>
    <property type="match status" value="1"/>
</dbReference>
<dbReference type="PRINTS" id="PR00038">
    <property type="entry name" value="HTHLUXR"/>
</dbReference>
<dbReference type="GO" id="GO:0005737">
    <property type="term" value="C:cytoplasm"/>
    <property type="evidence" value="ECO:0007669"/>
    <property type="project" value="TreeGrafter"/>
</dbReference>
<dbReference type="Gene3D" id="1.25.40.10">
    <property type="entry name" value="Tetratricopeptide repeat domain"/>
    <property type="match status" value="1"/>
</dbReference>
<dbReference type="InterPro" id="IPR027417">
    <property type="entry name" value="P-loop_NTPase"/>
</dbReference>
<dbReference type="InterPro" id="IPR016032">
    <property type="entry name" value="Sig_transdc_resp-reg_C-effctor"/>
</dbReference>
<comment type="caution">
    <text evidence="4">The sequence shown here is derived from an EMBL/GenBank/DDBJ whole genome shotgun (WGS) entry which is preliminary data.</text>
</comment>
<evidence type="ECO:0000259" key="3">
    <source>
        <dbReference type="PROSITE" id="PS50043"/>
    </source>
</evidence>
<dbReference type="GO" id="GO:0003677">
    <property type="term" value="F:DNA binding"/>
    <property type="evidence" value="ECO:0007669"/>
    <property type="project" value="InterPro"/>
</dbReference>
<proteinExistence type="predicted"/>
<dbReference type="PANTHER" id="PTHR16305:SF35">
    <property type="entry name" value="TRANSCRIPTIONAL ACTIVATOR DOMAIN"/>
    <property type="match status" value="1"/>
</dbReference>
<keyword evidence="1" id="KW-0547">Nucleotide-binding</keyword>
<gene>
    <name evidence="4" type="primary">liaR_2</name>
    <name evidence="4" type="ORF">RS82_01131</name>
</gene>
<dbReference type="InterPro" id="IPR036388">
    <property type="entry name" value="WH-like_DNA-bd_sf"/>
</dbReference>
<dbReference type="GO" id="GO:0006355">
    <property type="term" value="P:regulation of DNA-templated transcription"/>
    <property type="evidence" value="ECO:0007669"/>
    <property type="project" value="InterPro"/>
</dbReference>
<dbReference type="PROSITE" id="PS50043">
    <property type="entry name" value="HTH_LUXR_2"/>
    <property type="match status" value="1"/>
</dbReference>
<name>A0A0M2HCE0_MICTR</name>
<keyword evidence="5" id="KW-1185">Reference proteome</keyword>
<dbReference type="PANTHER" id="PTHR16305">
    <property type="entry name" value="TESTICULAR SOLUBLE ADENYLYL CYCLASE"/>
    <property type="match status" value="1"/>
</dbReference>
<keyword evidence="2" id="KW-0067">ATP-binding</keyword>
<reference evidence="4 5" key="1">
    <citation type="submission" date="2015-02" db="EMBL/GenBank/DDBJ databases">
        <title>Draft genome sequences of ten Microbacterium spp. with emphasis on heavy metal contaminated environments.</title>
        <authorList>
            <person name="Corretto E."/>
        </authorList>
    </citation>
    <scope>NUCLEOTIDE SEQUENCE [LARGE SCALE GENOMIC DNA]</scope>
    <source>
        <strain evidence="4 5">DSM 8608</strain>
    </source>
</reference>
<protein>
    <submittedName>
        <fullName evidence="4">Transcriptional regulatory protein LiaR</fullName>
    </submittedName>
</protein>